<comment type="subcellular location">
    <subcellularLocation>
        <location evidence="1">Secreted</location>
    </subcellularLocation>
</comment>
<evidence type="ECO:0000256" key="4">
    <source>
        <dbReference type="ARBA" id="ARBA00022737"/>
    </source>
</evidence>
<reference evidence="14" key="2">
    <citation type="submission" date="2025-08" db="UniProtKB">
        <authorList>
            <consortium name="Ensembl"/>
        </authorList>
    </citation>
    <scope>IDENTIFICATION</scope>
</reference>
<dbReference type="PANTHER" id="PTHR19331">
    <property type="entry name" value="SCAVENGER RECEPTOR DOMAIN-CONTAINING"/>
    <property type="match status" value="1"/>
</dbReference>
<dbReference type="Ensembl" id="ENSOTST00005144045.1">
    <property type="protein sequence ID" value="ENSOTSP00005130697.1"/>
    <property type="gene ID" value="ENSOTSG00005043516.2"/>
</dbReference>
<keyword evidence="4" id="KW-0677">Repeat</keyword>
<reference evidence="15" key="1">
    <citation type="journal article" date="2018" name="PLoS ONE">
        <title>Chinook salmon (Oncorhynchus tshawytscha) genome and transcriptome.</title>
        <authorList>
            <person name="Christensen K.A."/>
            <person name="Leong J.S."/>
            <person name="Sakhrani D."/>
            <person name="Biagi C.A."/>
            <person name="Minkley D.R."/>
            <person name="Withler R.E."/>
            <person name="Rondeau E.B."/>
            <person name="Koop B.F."/>
            <person name="Devlin R.H."/>
        </authorList>
    </citation>
    <scope>NUCLEOTIDE SEQUENCE [LARGE SCALE GENOMIC DNA]</scope>
</reference>
<feature type="signal peptide" evidence="12">
    <location>
        <begin position="1"/>
        <end position="20"/>
    </location>
</feature>
<feature type="disulfide bond" evidence="11">
    <location>
        <begin position="48"/>
        <end position="112"/>
    </location>
</feature>
<dbReference type="GO" id="GO:0005576">
    <property type="term" value="C:extracellular region"/>
    <property type="evidence" value="ECO:0007669"/>
    <property type="project" value="UniProtKB-SubCell"/>
</dbReference>
<proteinExistence type="predicted"/>
<dbReference type="Pfam" id="PF00530">
    <property type="entry name" value="SRCR"/>
    <property type="match status" value="3"/>
</dbReference>
<feature type="domain" description="SRCR" evidence="13">
    <location>
        <begin position="230"/>
        <end position="330"/>
    </location>
</feature>
<keyword evidence="6" id="KW-0675">Receptor</keyword>
<dbReference type="AlphaFoldDB" id="A0AAZ3QN06"/>
<dbReference type="Proteomes" id="UP000694402">
    <property type="component" value="Unassembled WGS sequence"/>
</dbReference>
<evidence type="ECO:0000313" key="15">
    <source>
        <dbReference type="Proteomes" id="UP000694402"/>
    </source>
</evidence>
<reference evidence="14" key="3">
    <citation type="submission" date="2025-09" db="UniProtKB">
        <authorList>
            <consortium name="Ensembl"/>
        </authorList>
    </citation>
    <scope>IDENTIFICATION</scope>
</reference>
<comment type="function">
    <text evidence="8">Binds to extracellular matrix proteins. Binds to pathogen-associated molecular patterns (PAMPs) present on the cell walls of Gram-positive and Gram-negative bacteria and fungi, behaving as a pattern recognition receptor (PRR). Induces bacterial and fungal aggregation and subsequent inhibition of PAMP-induced cytokine release. Does not possess intrinsic bactericidal activity. May play a role in the innate defense and homeostasis of certain epithelial surfaces.</text>
</comment>
<feature type="disulfide bond" evidence="11">
    <location>
        <begin position="299"/>
        <end position="309"/>
    </location>
</feature>
<dbReference type="FunFam" id="3.10.250.10:FF:000005">
    <property type="entry name" value="Neurotrypsin isoform A"/>
    <property type="match status" value="1"/>
</dbReference>
<evidence type="ECO:0000259" key="13">
    <source>
        <dbReference type="PROSITE" id="PS50287"/>
    </source>
</evidence>
<feature type="disulfide bond" evidence="11">
    <location>
        <begin position="92"/>
        <end position="102"/>
    </location>
</feature>
<dbReference type="SMART" id="SM00202">
    <property type="entry name" value="SR"/>
    <property type="match status" value="3"/>
</dbReference>
<dbReference type="InterPro" id="IPR001190">
    <property type="entry name" value="SRCR"/>
</dbReference>
<evidence type="ECO:0000256" key="9">
    <source>
        <dbReference type="ARBA" id="ARBA00064153"/>
    </source>
</evidence>
<evidence type="ECO:0000256" key="10">
    <source>
        <dbReference type="ARBA" id="ARBA00069168"/>
    </source>
</evidence>
<feature type="chain" id="PRO_5044303357" description="Soluble scavenger receptor cysteine-rich domain-containing protein SSC5D" evidence="12">
    <location>
        <begin position="21"/>
        <end position="337"/>
    </location>
</feature>
<evidence type="ECO:0000256" key="7">
    <source>
        <dbReference type="ARBA" id="ARBA00023180"/>
    </source>
</evidence>
<dbReference type="FunFam" id="3.10.250.10:FF:000006">
    <property type="entry name" value="neurotrypsin isoform X2"/>
    <property type="match status" value="1"/>
</dbReference>
<evidence type="ECO:0000256" key="1">
    <source>
        <dbReference type="ARBA" id="ARBA00004613"/>
    </source>
</evidence>
<feature type="domain" description="SRCR" evidence="13">
    <location>
        <begin position="131"/>
        <end position="225"/>
    </location>
</feature>
<accession>A0AAZ3QN06</accession>
<organism evidence="14 15">
    <name type="scientific">Oncorhynchus tshawytscha</name>
    <name type="common">Chinook salmon</name>
    <name type="synonym">Salmo tshawytscha</name>
    <dbReference type="NCBI Taxonomy" id="74940"/>
    <lineage>
        <taxon>Eukaryota</taxon>
        <taxon>Metazoa</taxon>
        <taxon>Chordata</taxon>
        <taxon>Craniata</taxon>
        <taxon>Vertebrata</taxon>
        <taxon>Euteleostomi</taxon>
        <taxon>Actinopterygii</taxon>
        <taxon>Neopterygii</taxon>
        <taxon>Teleostei</taxon>
        <taxon>Protacanthopterygii</taxon>
        <taxon>Salmoniformes</taxon>
        <taxon>Salmonidae</taxon>
        <taxon>Salmoninae</taxon>
        <taxon>Oncorhynchus</taxon>
    </lineage>
</organism>
<dbReference type="GeneTree" id="ENSGT00950000183145"/>
<dbReference type="Gene3D" id="3.10.250.10">
    <property type="entry name" value="SRCR-like domain"/>
    <property type="match status" value="3"/>
</dbReference>
<feature type="disulfide bond" evidence="11">
    <location>
        <begin position="268"/>
        <end position="329"/>
    </location>
</feature>
<keyword evidence="7" id="KW-0325">Glycoprotein</keyword>
<dbReference type="PROSITE" id="PS50287">
    <property type="entry name" value="SRCR_2"/>
    <property type="match status" value="3"/>
</dbReference>
<evidence type="ECO:0000256" key="6">
    <source>
        <dbReference type="ARBA" id="ARBA00023170"/>
    </source>
</evidence>
<feature type="disulfide bond" evidence="11">
    <location>
        <begin position="255"/>
        <end position="319"/>
    </location>
</feature>
<protein>
    <recommendedName>
        <fullName evidence="10">Soluble scavenger receptor cysteine-rich domain-containing protein SSC5D</fullName>
    </recommendedName>
</protein>
<dbReference type="InterPro" id="IPR036772">
    <property type="entry name" value="SRCR-like_dom_sf"/>
</dbReference>
<evidence type="ECO:0000313" key="14">
    <source>
        <dbReference type="Ensembl" id="ENSOTSP00005130697.1"/>
    </source>
</evidence>
<dbReference type="PRINTS" id="PR00258">
    <property type="entry name" value="SPERACTRCPTR"/>
</dbReference>
<keyword evidence="3 12" id="KW-0732">Signal</keyword>
<dbReference type="GO" id="GO:0016020">
    <property type="term" value="C:membrane"/>
    <property type="evidence" value="ECO:0007669"/>
    <property type="project" value="InterPro"/>
</dbReference>
<feature type="disulfide bond" evidence="11">
    <location>
        <begin position="61"/>
        <end position="122"/>
    </location>
</feature>
<keyword evidence="15" id="KW-1185">Reference proteome</keyword>
<evidence type="ECO:0000256" key="12">
    <source>
        <dbReference type="SAM" id="SignalP"/>
    </source>
</evidence>
<sequence length="337" mass="35335">MLLSLLASLIFINIFNYMIAGGVRLVDGPYNCSGRVEVYNAGQWGTVCDDNWDLLDAKVVCRALGCGAAQKALDQAHFGGGKGEIWLDDVECSGNEESLLSCSSDGLGSHNCGHFEDAGVICEGQSAGLTVRIVDGPNHCSGRVEVYHDGSWGTVCDDNWGFLDAQVVCRELSCGPAWFGMGVGIPILLDNIACVGTEGTLFDCPSEAIGQHNCMHPEDASVVCSAGPSIRLAGGSNNCSGRVEVFHSGQWGTVCDDDWDLKDAQVVCQALSCGMAQEAPGRACFGQGSGPITLDDVSCEGTEKSLQDCIGSEPGVHNCDHNEDAGVICAGKKGWGK</sequence>
<dbReference type="FunFam" id="3.10.250.10:FF:000007">
    <property type="entry name" value="Soluble scavenger receptor cysteine-rich domain-containing protein SSC5D"/>
    <property type="match status" value="1"/>
</dbReference>
<keyword evidence="2" id="KW-0964">Secreted</keyword>
<feature type="domain" description="SRCR" evidence="13">
    <location>
        <begin position="23"/>
        <end position="123"/>
    </location>
</feature>
<evidence type="ECO:0000256" key="2">
    <source>
        <dbReference type="ARBA" id="ARBA00022525"/>
    </source>
</evidence>
<evidence type="ECO:0000256" key="11">
    <source>
        <dbReference type="PROSITE-ProRule" id="PRU00196"/>
    </source>
</evidence>
<comment type="subunit">
    <text evidence="9">Interacts with LGALS1 and laminin.</text>
</comment>
<dbReference type="PROSITE" id="PS00420">
    <property type="entry name" value="SRCR_1"/>
    <property type="match status" value="1"/>
</dbReference>
<comment type="caution">
    <text evidence="11">Lacks conserved residue(s) required for the propagation of feature annotation.</text>
</comment>
<evidence type="ECO:0000256" key="8">
    <source>
        <dbReference type="ARBA" id="ARBA00058074"/>
    </source>
</evidence>
<name>A0AAZ3QN06_ONCTS</name>
<keyword evidence="5 11" id="KW-1015">Disulfide bond</keyword>
<evidence type="ECO:0000256" key="3">
    <source>
        <dbReference type="ARBA" id="ARBA00022729"/>
    </source>
</evidence>
<dbReference type="SUPFAM" id="SSF56487">
    <property type="entry name" value="SRCR-like"/>
    <property type="match status" value="3"/>
</dbReference>
<evidence type="ECO:0000256" key="5">
    <source>
        <dbReference type="ARBA" id="ARBA00023157"/>
    </source>
</evidence>
<gene>
    <name evidence="14" type="primary">NAGPA</name>
</gene>
<feature type="disulfide bond" evidence="11">
    <location>
        <begin position="194"/>
        <end position="204"/>
    </location>
</feature>